<dbReference type="EMBL" id="JAWDJW010000258">
    <property type="protein sequence ID" value="KAK3081168.1"/>
    <property type="molecule type" value="Genomic_DNA"/>
</dbReference>
<gene>
    <name evidence="1" type="ORF">LTS18_009507</name>
</gene>
<comment type="caution">
    <text evidence="1">The sequence shown here is derived from an EMBL/GenBank/DDBJ whole genome shotgun (WGS) entry which is preliminary data.</text>
</comment>
<organism evidence="1 2">
    <name type="scientific">Coniosporium uncinatum</name>
    <dbReference type="NCBI Taxonomy" id="93489"/>
    <lineage>
        <taxon>Eukaryota</taxon>
        <taxon>Fungi</taxon>
        <taxon>Dikarya</taxon>
        <taxon>Ascomycota</taxon>
        <taxon>Pezizomycotina</taxon>
        <taxon>Dothideomycetes</taxon>
        <taxon>Dothideomycetes incertae sedis</taxon>
        <taxon>Coniosporium</taxon>
    </lineage>
</organism>
<reference evidence="1" key="1">
    <citation type="submission" date="2024-09" db="EMBL/GenBank/DDBJ databases">
        <title>Black Yeasts Isolated from many extreme environments.</title>
        <authorList>
            <person name="Coleine C."/>
            <person name="Stajich J.E."/>
            <person name="Selbmann L."/>
        </authorList>
    </citation>
    <scope>NUCLEOTIDE SEQUENCE</scope>
    <source>
        <strain evidence="1">CCFEE 5737</strain>
    </source>
</reference>
<protein>
    <submittedName>
        <fullName evidence="1">Uncharacterized protein</fullName>
    </submittedName>
</protein>
<accession>A0ACC3DWK4</accession>
<sequence length="170" mass="19136">MQTTLPLDILSHYYKLHFLIPATHNDPNLCKTLLSSSVLGYPNPTIVAWKEGTGQQNALGGGSHLAKISKTLEYLNSLGPDQDDELVLMIDGYDIWFQLPFDVMIRTYYRAKERADARLRSRLGRAADIEGIRQDIIFGAGKRCAPNLLWSIACYPRKRPGLVSRRDMSA</sequence>
<keyword evidence="2" id="KW-1185">Reference proteome</keyword>
<evidence type="ECO:0000313" key="2">
    <source>
        <dbReference type="Proteomes" id="UP001186974"/>
    </source>
</evidence>
<dbReference type="Proteomes" id="UP001186974">
    <property type="component" value="Unassembled WGS sequence"/>
</dbReference>
<proteinExistence type="predicted"/>
<evidence type="ECO:0000313" key="1">
    <source>
        <dbReference type="EMBL" id="KAK3081168.1"/>
    </source>
</evidence>
<name>A0ACC3DWK4_9PEZI</name>